<protein>
    <submittedName>
        <fullName evidence="1">Uncharacterized protein</fullName>
    </submittedName>
</protein>
<evidence type="ECO:0000313" key="1">
    <source>
        <dbReference type="EMBL" id="KAF7813660.1"/>
    </source>
</evidence>
<dbReference type="Proteomes" id="UP000634136">
    <property type="component" value="Unassembled WGS sequence"/>
</dbReference>
<reference evidence="1" key="1">
    <citation type="submission" date="2020-09" db="EMBL/GenBank/DDBJ databases">
        <title>Genome-Enabled Discovery of Anthraquinone Biosynthesis in Senna tora.</title>
        <authorList>
            <person name="Kang S.-H."/>
            <person name="Pandey R.P."/>
            <person name="Lee C.-M."/>
            <person name="Sim J.-S."/>
            <person name="Jeong J.-T."/>
            <person name="Choi B.-S."/>
            <person name="Jung M."/>
            <person name="Ginzburg D."/>
            <person name="Zhao K."/>
            <person name="Won S.Y."/>
            <person name="Oh T.-J."/>
            <person name="Yu Y."/>
            <person name="Kim N.-H."/>
            <person name="Lee O.R."/>
            <person name="Lee T.-H."/>
            <person name="Bashyal P."/>
            <person name="Kim T.-S."/>
            <person name="Lee W.-H."/>
            <person name="Kawkins C."/>
            <person name="Kim C.-K."/>
            <person name="Kim J.S."/>
            <person name="Ahn B.O."/>
            <person name="Rhee S.Y."/>
            <person name="Sohng J.K."/>
        </authorList>
    </citation>
    <scope>NUCLEOTIDE SEQUENCE</scope>
    <source>
        <tissue evidence="1">Leaf</tissue>
    </source>
</reference>
<dbReference type="AlphaFoldDB" id="A0A834T301"/>
<gene>
    <name evidence="1" type="ORF">G2W53_034636</name>
</gene>
<keyword evidence="2" id="KW-1185">Reference proteome</keyword>
<evidence type="ECO:0000313" key="2">
    <source>
        <dbReference type="Proteomes" id="UP000634136"/>
    </source>
</evidence>
<sequence length="44" mass="5092">MARLPKPTAQSAKRLRLRCQFGSHLQQSSMGLPVMQEREPRLEK</sequence>
<dbReference type="EMBL" id="JAAIUW010000010">
    <property type="protein sequence ID" value="KAF7813660.1"/>
    <property type="molecule type" value="Genomic_DNA"/>
</dbReference>
<comment type="caution">
    <text evidence="1">The sequence shown here is derived from an EMBL/GenBank/DDBJ whole genome shotgun (WGS) entry which is preliminary data.</text>
</comment>
<organism evidence="1 2">
    <name type="scientific">Senna tora</name>
    <dbReference type="NCBI Taxonomy" id="362788"/>
    <lineage>
        <taxon>Eukaryota</taxon>
        <taxon>Viridiplantae</taxon>
        <taxon>Streptophyta</taxon>
        <taxon>Embryophyta</taxon>
        <taxon>Tracheophyta</taxon>
        <taxon>Spermatophyta</taxon>
        <taxon>Magnoliopsida</taxon>
        <taxon>eudicotyledons</taxon>
        <taxon>Gunneridae</taxon>
        <taxon>Pentapetalae</taxon>
        <taxon>rosids</taxon>
        <taxon>fabids</taxon>
        <taxon>Fabales</taxon>
        <taxon>Fabaceae</taxon>
        <taxon>Caesalpinioideae</taxon>
        <taxon>Cassia clade</taxon>
        <taxon>Senna</taxon>
    </lineage>
</organism>
<dbReference type="OrthoDB" id="1933403at2759"/>
<name>A0A834T301_9FABA</name>
<proteinExistence type="predicted"/>
<accession>A0A834T301</accession>